<dbReference type="PANTHER" id="PTHR24305:SF166">
    <property type="entry name" value="CYTOCHROME P450 12A4, MITOCHONDRIAL-RELATED"/>
    <property type="match status" value="1"/>
</dbReference>
<evidence type="ECO:0000256" key="4">
    <source>
        <dbReference type="ARBA" id="ARBA00023002"/>
    </source>
</evidence>
<evidence type="ECO:0000256" key="1">
    <source>
        <dbReference type="ARBA" id="ARBA00001971"/>
    </source>
</evidence>
<evidence type="ECO:0000256" key="3">
    <source>
        <dbReference type="ARBA" id="ARBA00022723"/>
    </source>
</evidence>
<dbReference type="GO" id="GO:0005506">
    <property type="term" value="F:iron ion binding"/>
    <property type="evidence" value="ECO:0007669"/>
    <property type="project" value="InterPro"/>
</dbReference>
<dbReference type="PANTHER" id="PTHR24305">
    <property type="entry name" value="CYTOCHROME P450"/>
    <property type="match status" value="1"/>
</dbReference>
<dbReference type="InterPro" id="IPR017972">
    <property type="entry name" value="Cyt_P450_CS"/>
</dbReference>
<keyword evidence="5 7" id="KW-0408">Iron</keyword>
<dbReference type="InterPro" id="IPR036396">
    <property type="entry name" value="Cyt_P450_sf"/>
</dbReference>
<dbReference type="Gene3D" id="1.10.630.10">
    <property type="entry name" value="Cytochrome P450"/>
    <property type="match status" value="1"/>
</dbReference>
<dbReference type="PRINTS" id="PR00465">
    <property type="entry name" value="EP450IV"/>
</dbReference>
<organism evidence="9 10">
    <name type="scientific">Aspergillus taichungensis</name>
    <dbReference type="NCBI Taxonomy" id="482145"/>
    <lineage>
        <taxon>Eukaryota</taxon>
        <taxon>Fungi</taxon>
        <taxon>Dikarya</taxon>
        <taxon>Ascomycota</taxon>
        <taxon>Pezizomycotina</taxon>
        <taxon>Eurotiomycetes</taxon>
        <taxon>Eurotiomycetidae</taxon>
        <taxon>Eurotiales</taxon>
        <taxon>Aspergillaceae</taxon>
        <taxon>Aspergillus</taxon>
        <taxon>Aspergillus subgen. Circumdati</taxon>
    </lineage>
</organism>
<dbReference type="Pfam" id="PF00067">
    <property type="entry name" value="p450"/>
    <property type="match status" value="1"/>
</dbReference>
<feature type="binding site" description="axial binding residue" evidence="7">
    <location>
        <position position="268"/>
    </location>
    <ligand>
        <name>heme</name>
        <dbReference type="ChEBI" id="CHEBI:30413"/>
    </ligand>
    <ligandPart>
        <name>Fe</name>
        <dbReference type="ChEBI" id="CHEBI:18248"/>
    </ligandPart>
</feature>
<dbReference type="OrthoDB" id="3945418at2759"/>
<dbReference type="GO" id="GO:0004497">
    <property type="term" value="F:monooxygenase activity"/>
    <property type="evidence" value="ECO:0007669"/>
    <property type="project" value="UniProtKB-KW"/>
</dbReference>
<name>A0A2J5HGX3_9EURO</name>
<keyword evidence="7 8" id="KW-0349">Heme</keyword>
<dbReference type="PRINTS" id="PR00385">
    <property type="entry name" value="P450"/>
</dbReference>
<dbReference type="PROSITE" id="PS00086">
    <property type="entry name" value="CYTOCHROME_P450"/>
    <property type="match status" value="1"/>
</dbReference>
<evidence type="ECO:0000256" key="8">
    <source>
        <dbReference type="RuleBase" id="RU000461"/>
    </source>
</evidence>
<accession>A0A2J5HGX3</accession>
<dbReference type="GO" id="GO:0020037">
    <property type="term" value="F:heme binding"/>
    <property type="evidence" value="ECO:0007669"/>
    <property type="project" value="InterPro"/>
</dbReference>
<evidence type="ECO:0000256" key="2">
    <source>
        <dbReference type="ARBA" id="ARBA00010617"/>
    </source>
</evidence>
<dbReference type="CDD" id="cd11062">
    <property type="entry name" value="CYP58-like"/>
    <property type="match status" value="1"/>
</dbReference>
<dbReference type="EMBL" id="KZ559627">
    <property type="protein sequence ID" value="PLN76118.1"/>
    <property type="molecule type" value="Genomic_DNA"/>
</dbReference>
<gene>
    <name evidence="9" type="ORF">BDW42DRAFT_26745</name>
</gene>
<keyword evidence="10" id="KW-1185">Reference proteome</keyword>
<reference evidence="10" key="1">
    <citation type="submission" date="2017-12" db="EMBL/GenBank/DDBJ databases">
        <authorList>
            <consortium name="DOE Joint Genome Institute"/>
            <person name="Mondo S.J."/>
            <person name="Kjaerbolling I."/>
            <person name="Vesth T.C."/>
            <person name="Frisvad J.C."/>
            <person name="Nybo J.L."/>
            <person name="Theobald S."/>
            <person name="Kuo A."/>
            <person name="Bowyer P."/>
            <person name="Matsuda Y."/>
            <person name="Lyhne E.K."/>
            <person name="Kogle M.E."/>
            <person name="Clum A."/>
            <person name="Lipzen A."/>
            <person name="Salamov A."/>
            <person name="Ngan C.Y."/>
            <person name="Daum C."/>
            <person name="Chiniquy J."/>
            <person name="Barry K."/>
            <person name="LaButti K."/>
            <person name="Haridas S."/>
            <person name="Simmons B.A."/>
            <person name="Magnuson J.K."/>
            <person name="Mortensen U.H."/>
            <person name="Larsen T.O."/>
            <person name="Grigoriev I.V."/>
            <person name="Baker S.E."/>
            <person name="Andersen M.R."/>
            <person name="Nordberg H.P."/>
            <person name="Cantor M.N."/>
            <person name="Hua S.X."/>
        </authorList>
    </citation>
    <scope>NUCLEOTIDE SEQUENCE [LARGE SCALE GENOMIC DNA]</scope>
    <source>
        <strain evidence="10">IBT 19404</strain>
    </source>
</reference>
<dbReference type="Proteomes" id="UP000235023">
    <property type="component" value="Unassembled WGS sequence"/>
</dbReference>
<protein>
    <submittedName>
        <fullName evidence="9">Cytochrome P450</fullName>
    </submittedName>
</protein>
<keyword evidence="4 8" id="KW-0560">Oxidoreductase</keyword>
<evidence type="ECO:0000256" key="7">
    <source>
        <dbReference type="PIRSR" id="PIRSR602403-1"/>
    </source>
</evidence>
<dbReference type="SUPFAM" id="SSF48264">
    <property type="entry name" value="Cytochrome P450"/>
    <property type="match status" value="1"/>
</dbReference>
<dbReference type="AlphaFoldDB" id="A0A2J5HGX3"/>
<dbReference type="GO" id="GO:0016705">
    <property type="term" value="F:oxidoreductase activity, acting on paired donors, with incorporation or reduction of molecular oxygen"/>
    <property type="evidence" value="ECO:0007669"/>
    <property type="project" value="InterPro"/>
</dbReference>
<comment type="similarity">
    <text evidence="2 8">Belongs to the cytochrome P450 family.</text>
</comment>
<proteinExistence type="inferred from homology"/>
<evidence type="ECO:0000313" key="10">
    <source>
        <dbReference type="Proteomes" id="UP000235023"/>
    </source>
</evidence>
<dbReference type="InterPro" id="IPR050121">
    <property type="entry name" value="Cytochrome_P450_monoxygenase"/>
</dbReference>
<evidence type="ECO:0000313" key="9">
    <source>
        <dbReference type="EMBL" id="PLN76118.1"/>
    </source>
</evidence>
<keyword evidence="3 7" id="KW-0479">Metal-binding</keyword>
<keyword evidence="6 8" id="KW-0503">Monooxygenase</keyword>
<dbReference type="InterPro" id="IPR002403">
    <property type="entry name" value="Cyt_P450_E_grp-IV"/>
</dbReference>
<sequence length="328" mass="37908">MQRLNEFKNTKTPLNFHNASSSLSADIISLVFHEEPTEYLEDPDFNSDWIIAAPILRHFLEKMTYWRIWDDKARRQMFKSKMRPSNMAKSRSSATLIDHLYDDISQIMSRESFTRTAQLIQQGAVHNFTNALAMTLFFVLRQDDSQEKLRKELEPIFDKQQGCVPKYVELEKLPYLSACLKEGLRLGTGNLGGIPRVSPDQDIHFNEWIIPKGTAVSMSSYWMHVDPDIFPNPDEFNPSRWIDSVDNSEHMKQMLQSFVPFGKGSRSCIGVQLAYVQLYHTMAHLFRPGSPRLLLHETEEHDIKPVRGLLFTLPREGARGLRLQIVDP</sequence>
<evidence type="ECO:0000256" key="5">
    <source>
        <dbReference type="ARBA" id="ARBA00023004"/>
    </source>
</evidence>
<comment type="cofactor">
    <cofactor evidence="1 7">
        <name>heme</name>
        <dbReference type="ChEBI" id="CHEBI:30413"/>
    </cofactor>
</comment>
<evidence type="ECO:0000256" key="6">
    <source>
        <dbReference type="ARBA" id="ARBA00023033"/>
    </source>
</evidence>
<dbReference type="InterPro" id="IPR001128">
    <property type="entry name" value="Cyt_P450"/>
</dbReference>